<name>A0A934IDF4_9RHOB</name>
<gene>
    <name evidence="4" type="ORF">ILP92_12715</name>
</gene>
<dbReference type="InterPro" id="IPR016193">
    <property type="entry name" value="Cytidine_deaminase-like"/>
</dbReference>
<dbReference type="GO" id="GO:0016787">
    <property type="term" value="F:hydrolase activity"/>
    <property type="evidence" value="ECO:0007669"/>
    <property type="project" value="InterPro"/>
</dbReference>
<dbReference type="RefSeq" id="WP_198916787.1">
    <property type="nucleotide sequence ID" value="NZ_JAEKPD010000013.1"/>
</dbReference>
<accession>A0A934IDF4</accession>
<evidence type="ECO:0000313" key="5">
    <source>
        <dbReference type="Proteomes" id="UP000642488"/>
    </source>
</evidence>
<dbReference type="InterPro" id="IPR016192">
    <property type="entry name" value="APOBEC/CMP_deaminase_Zn-bd"/>
</dbReference>
<reference evidence="4" key="1">
    <citation type="submission" date="2020-12" db="EMBL/GenBank/DDBJ databases">
        <title>Bacterial taxonomy.</title>
        <authorList>
            <person name="Pan X."/>
        </authorList>
    </citation>
    <scope>NUCLEOTIDE SEQUENCE</scope>
    <source>
        <strain evidence="4">KCTC 52957</strain>
    </source>
</reference>
<dbReference type="SUPFAM" id="SSF53927">
    <property type="entry name" value="Cytidine deaminase-like"/>
    <property type="match status" value="1"/>
</dbReference>
<organism evidence="4 5">
    <name type="scientific">Palleronia pontilimi</name>
    <dbReference type="NCBI Taxonomy" id="1964209"/>
    <lineage>
        <taxon>Bacteria</taxon>
        <taxon>Pseudomonadati</taxon>
        <taxon>Pseudomonadota</taxon>
        <taxon>Alphaproteobacteria</taxon>
        <taxon>Rhodobacterales</taxon>
        <taxon>Roseobacteraceae</taxon>
        <taxon>Palleronia</taxon>
    </lineage>
</organism>
<dbReference type="Proteomes" id="UP000642488">
    <property type="component" value="Unassembled WGS sequence"/>
</dbReference>
<dbReference type="Gene3D" id="3.40.140.10">
    <property type="entry name" value="Cytidine Deaminase, domain 2"/>
    <property type="match status" value="1"/>
</dbReference>
<evidence type="ECO:0000259" key="3">
    <source>
        <dbReference type="PROSITE" id="PS51747"/>
    </source>
</evidence>
<protein>
    <submittedName>
        <fullName evidence="4">Nucleoside deaminase</fullName>
    </submittedName>
</protein>
<dbReference type="Pfam" id="PF00383">
    <property type="entry name" value="dCMP_cyt_deam_1"/>
    <property type="match status" value="1"/>
</dbReference>
<comment type="caution">
    <text evidence="4">The sequence shown here is derived from an EMBL/GenBank/DDBJ whole genome shotgun (WGS) entry which is preliminary data.</text>
</comment>
<evidence type="ECO:0000313" key="4">
    <source>
        <dbReference type="EMBL" id="MBJ3763611.1"/>
    </source>
</evidence>
<proteinExistence type="predicted"/>
<keyword evidence="5" id="KW-1185">Reference proteome</keyword>
<feature type="domain" description="CMP/dCMP-type deaminase" evidence="3">
    <location>
        <begin position="12"/>
        <end position="118"/>
    </location>
</feature>
<dbReference type="PROSITE" id="PS51747">
    <property type="entry name" value="CYT_DCMP_DEAMINASES_2"/>
    <property type="match status" value="1"/>
</dbReference>
<dbReference type="InterPro" id="IPR002125">
    <property type="entry name" value="CMP_dCMP_dom"/>
</dbReference>
<evidence type="ECO:0000256" key="1">
    <source>
        <dbReference type="ARBA" id="ARBA00022723"/>
    </source>
</evidence>
<dbReference type="PANTHER" id="PTHR11079:SF162">
    <property type="entry name" value="RIBOFLAVIN BIOSYNTHESIS PROTEIN PYRD, CHLOROPLASTIC"/>
    <property type="match status" value="1"/>
</dbReference>
<sequence length="161" mass="17197">MAQIEPTEAERGTLARAITRAQGLAKGGHDAPIVAAIMDGDDTIAWGDNEVHLDHDPSRHAEIVAIAAACKHLGRHDLQGHTLVTTLQPCEMCLGAMAFAGIARLVFAAGRPHVGDGYFQFHGLTLDDFAKAADRDFDWAGHVMEDDILRLYAKGDTGADG</sequence>
<dbReference type="GO" id="GO:0008270">
    <property type="term" value="F:zinc ion binding"/>
    <property type="evidence" value="ECO:0007669"/>
    <property type="project" value="InterPro"/>
</dbReference>
<dbReference type="AlphaFoldDB" id="A0A934IDF4"/>
<dbReference type="CDD" id="cd01285">
    <property type="entry name" value="nucleoside_deaminase"/>
    <property type="match status" value="1"/>
</dbReference>
<keyword evidence="1" id="KW-0479">Metal-binding</keyword>
<dbReference type="EMBL" id="JAEKPD010000013">
    <property type="protein sequence ID" value="MBJ3763611.1"/>
    <property type="molecule type" value="Genomic_DNA"/>
</dbReference>
<keyword evidence="2" id="KW-0862">Zinc</keyword>
<evidence type="ECO:0000256" key="2">
    <source>
        <dbReference type="ARBA" id="ARBA00022833"/>
    </source>
</evidence>
<dbReference type="PROSITE" id="PS00903">
    <property type="entry name" value="CYT_DCMP_DEAMINASES_1"/>
    <property type="match status" value="1"/>
</dbReference>
<dbReference type="PANTHER" id="PTHR11079">
    <property type="entry name" value="CYTOSINE DEAMINASE FAMILY MEMBER"/>
    <property type="match status" value="1"/>
</dbReference>